<reference evidence="2 3" key="1">
    <citation type="submission" date="2022-10" db="EMBL/GenBank/DDBJ databases">
        <title>The complete genomes of actinobacterial strains from the NBC collection.</title>
        <authorList>
            <person name="Joergensen T.S."/>
            <person name="Alvarez Arevalo M."/>
            <person name="Sterndorff E.B."/>
            <person name="Faurdal D."/>
            <person name="Vuksanovic O."/>
            <person name="Mourched A.-S."/>
            <person name="Charusanti P."/>
            <person name="Shaw S."/>
            <person name="Blin K."/>
            <person name="Weber T."/>
        </authorList>
    </citation>
    <scope>NUCLEOTIDE SEQUENCE [LARGE SCALE GENOMIC DNA]</scope>
    <source>
        <strain evidence="2 3">NBC 01774</strain>
    </source>
</reference>
<sequence>MRPTGVQFAHLEPLATDTDTDTDPDPDPDPASAIAVSAAPARGTAPPSPPSSNRHLRMGAVDGTWERVCAALMVQAGAASSGPPGNPNGTALSPR</sequence>
<evidence type="ECO:0000256" key="1">
    <source>
        <dbReference type="SAM" id="MobiDB-lite"/>
    </source>
</evidence>
<dbReference type="EMBL" id="CP109106">
    <property type="protein sequence ID" value="WSB72843.1"/>
    <property type="molecule type" value="Genomic_DNA"/>
</dbReference>
<gene>
    <name evidence="2" type="ORF">OG863_35560</name>
</gene>
<protein>
    <submittedName>
        <fullName evidence="2">Uncharacterized protein</fullName>
    </submittedName>
</protein>
<proteinExistence type="predicted"/>
<name>A0ABZ1FS75_9ACTN</name>
<dbReference type="RefSeq" id="WP_326622444.1">
    <property type="nucleotide sequence ID" value="NZ_CP109106.1"/>
</dbReference>
<dbReference type="Proteomes" id="UP001344251">
    <property type="component" value="Chromosome"/>
</dbReference>
<evidence type="ECO:0000313" key="2">
    <source>
        <dbReference type="EMBL" id="WSB72843.1"/>
    </source>
</evidence>
<accession>A0ABZ1FS75</accession>
<evidence type="ECO:0000313" key="3">
    <source>
        <dbReference type="Proteomes" id="UP001344251"/>
    </source>
</evidence>
<organism evidence="2 3">
    <name type="scientific">Streptomyces decoyicus</name>
    <dbReference type="NCBI Taxonomy" id="249567"/>
    <lineage>
        <taxon>Bacteria</taxon>
        <taxon>Bacillati</taxon>
        <taxon>Actinomycetota</taxon>
        <taxon>Actinomycetes</taxon>
        <taxon>Kitasatosporales</taxon>
        <taxon>Streptomycetaceae</taxon>
        <taxon>Streptomyces</taxon>
    </lineage>
</organism>
<feature type="region of interest" description="Disordered" evidence="1">
    <location>
        <begin position="76"/>
        <end position="95"/>
    </location>
</feature>
<feature type="region of interest" description="Disordered" evidence="1">
    <location>
        <begin position="1"/>
        <end position="57"/>
    </location>
</feature>
<feature type="compositionally biased region" description="Acidic residues" evidence="1">
    <location>
        <begin position="18"/>
        <end position="28"/>
    </location>
</feature>
<feature type="compositionally biased region" description="Low complexity" evidence="1">
    <location>
        <begin position="30"/>
        <end position="41"/>
    </location>
</feature>
<keyword evidence="3" id="KW-1185">Reference proteome</keyword>